<evidence type="ECO:0000256" key="5">
    <source>
        <dbReference type="SAM" id="MobiDB-lite"/>
    </source>
</evidence>
<dbReference type="Pfam" id="PF04055">
    <property type="entry name" value="Radical_SAM"/>
    <property type="match status" value="1"/>
</dbReference>
<dbReference type="InterPro" id="IPR007197">
    <property type="entry name" value="rSAM"/>
</dbReference>
<dbReference type="GO" id="GO:0005737">
    <property type="term" value="C:cytoplasm"/>
    <property type="evidence" value="ECO:0007669"/>
    <property type="project" value="InterPro"/>
</dbReference>
<dbReference type="InterPro" id="IPR006638">
    <property type="entry name" value="Elp3/MiaA/NifB-like_rSAM"/>
</dbReference>
<feature type="domain" description="Radical SAM core" evidence="6">
    <location>
        <begin position="1"/>
        <end position="239"/>
    </location>
</feature>
<evidence type="ECO:0000259" key="6">
    <source>
        <dbReference type="PROSITE" id="PS51918"/>
    </source>
</evidence>
<dbReference type="PANTHER" id="PTHR13932:SF5">
    <property type="entry name" value="RADICAL S-ADENOSYL METHIONINE DOMAIN-CONTAINING PROTEIN 1, MITOCHONDRIAL"/>
    <property type="match status" value="1"/>
</dbReference>
<dbReference type="PANTHER" id="PTHR13932">
    <property type="entry name" value="COPROPORPHYRINIGEN III OXIDASE"/>
    <property type="match status" value="1"/>
</dbReference>
<accession>A0A0D3JYB6</accession>
<dbReference type="AlphaFoldDB" id="A0A0D3JYB6"/>
<keyword evidence="8" id="KW-1185">Reference proteome</keyword>
<dbReference type="Gene3D" id="3.30.750.200">
    <property type="match status" value="1"/>
</dbReference>
<dbReference type="SFLD" id="SFLDG01065">
    <property type="entry name" value="anaerobic_coproporphyrinogen-I"/>
    <property type="match status" value="1"/>
</dbReference>
<evidence type="ECO:0000256" key="2">
    <source>
        <dbReference type="ARBA" id="ARBA00014678"/>
    </source>
</evidence>
<dbReference type="RefSeq" id="XP_005780930.1">
    <property type="nucleotide sequence ID" value="XM_005780873.1"/>
</dbReference>
<reference evidence="7" key="2">
    <citation type="submission" date="2024-10" db="UniProtKB">
        <authorList>
            <consortium name="EnsemblProtists"/>
        </authorList>
    </citation>
    <scope>IDENTIFICATION</scope>
</reference>
<dbReference type="GeneID" id="17274047"/>
<dbReference type="GO" id="GO:0004109">
    <property type="term" value="F:coproporphyrinogen oxidase activity"/>
    <property type="evidence" value="ECO:0007669"/>
    <property type="project" value="InterPro"/>
</dbReference>
<dbReference type="eggNOG" id="ENOG502QRH0">
    <property type="taxonomic scope" value="Eukaryota"/>
</dbReference>
<dbReference type="Proteomes" id="UP000013827">
    <property type="component" value="Unassembled WGS sequence"/>
</dbReference>
<dbReference type="SUPFAM" id="SSF102114">
    <property type="entry name" value="Radical SAM enzymes"/>
    <property type="match status" value="1"/>
</dbReference>
<dbReference type="PROSITE" id="PS51918">
    <property type="entry name" value="RADICAL_SAM"/>
    <property type="match status" value="1"/>
</dbReference>
<evidence type="ECO:0000256" key="4">
    <source>
        <dbReference type="ARBA" id="ARBA00045130"/>
    </source>
</evidence>
<reference evidence="8" key="1">
    <citation type="journal article" date="2013" name="Nature">
        <title>Pan genome of the phytoplankton Emiliania underpins its global distribution.</title>
        <authorList>
            <person name="Read B.A."/>
            <person name="Kegel J."/>
            <person name="Klute M.J."/>
            <person name="Kuo A."/>
            <person name="Lefebvre S.C."/>
            <person name="Maumus F."/>
            <person name="Mayer C."/>
            <person name="Miller J."/>
            <person name="Monier A."/>
            <person name="Salamov A."/>
            <person name="Young J."/>
            <person name="Aguilar M."/>
            <person name="Claverie J.M."/>
            <person name="Frickenhaus S."/>
            <person name="Gonzalez K."/>
            <person name="Herman E.K."/>
            <person name="Lin Y.C."/>
            <person name="Napier J."/>
            <person name="Ogata H."/>
            <person name="Sarno A.F."/>
            <person name="Shmutz J."/>
            <person name="Schroeder D."/>
            <person name="de Vargas C."/>
            <person name="Verret F."/>
            <person name="von Dassow P."/>
            <person name="Valentin K."/>
            <person name="Van de Peer Y."/>
            <person name="Wheeler G."/>
            <person name="Dacks J.B."/>
            <person name="Delwiche C.F."/>
            <person name="Dyhrman S.T."/>
            <person name="Glockner G."/>
            <person name="John U."/>
            <person name="Richards T."/>
            <person name="Worden A.Z."/>
            <person name="Zhang X."/>
            <person name="Grigoriev I.V."/>
            <person name="Allen A.E."/>
            <person name="Bidle K."/>
            <person name="Borodovsky M."/>
            <person name="Bowler C."/>
            <person name="Brownlee C."/>
            <person name="Cock J.M."/>
            <person name="Elias M."/>
            <person name="Gladyshev V.N."/>
            <person name="Groth M."/>
            <person name="Guda C."/>
            <person name="Hadaegh A."/>
            <person name="Iglesias-Rodriguez M.D."/>
            <person name="Jenkins J."/>
            <person name="Jones B.M."/>
            <person name="Lawson T."/>
            <person name="Leese F."/>
            <person name="Lindquist E."/>
            <person name="Lobanov A."/>
            <person name="Lomsadze A."/>
            <person name="Malik S.B."/>
            <person name="Marsh M.E."/>
            <person name="Mackinder L."/>
            <person name="Mock T."/>
            <person name="Mueller-Roeber B."/>
            <person name="Pagarete A."/>
            <person name="Parker M."/>
            <person name="Probert I."/>
            <person name="Quesneville H."/>
            <person name="Raines C."/>
            <person name="Rensing S.A."/>
            <person name="Riano-Pachon D.M."/>
            <person name="Richier S."/>
            <person name="Rokitta S."/>
            <person name="Shiraiwa Y."/>
            <person name="Soanes D.M."/>
            <person name="van der Giezen M."/>
            <person name="Wahlund T.M."/>
            <person name="Williams B."/>
            <person name="Wilson W."/>
            <person name="Wolfe G."/>
            <person name="Wurch L.L."/>
        </authorList>
    </citation>
    <scope>NUCLEOTIDE SEQUENCE</scope>
</reference>
<dbReference type="SFLD" id="SFLDS00029">
    <property type="entry name" value="Radical_SAM"/>
    <property type="match status" value="1"/>
</dbReference>
<dbReference type="OMA" id="FYCDFTI"/>
<organism evidence="7 8">
    <name type="scientific">Emiliania huxleyi (strain CCMP1516)</name>
    <dbReference type="NCBI Taxonomy" id="280463"/>
    <lineage>
        <taxon>Eukaryota</taxon>
        <taxon>Haptista</taxon>
        <taxon>Haptophyta</taxon>
        <taxon>Prymnesiophyceae</taxon>
        <taxon>Isochrysidales</taxon>
        <taxon>Noelaerhabdaceae</taxon>
        <taxon>Emiliania</taxon>
    </lineage>
</organism>
<dbReference type="HOGENOM" id="CLU_027579_2_0_1"/>
<evidence type="ECO:0000256" key="3">
    <source>
        <dbReference type="ARBA" id="ARBA00033094"/>
    </source>
</evidence>
<dbReference type="GO" id="GO:0006779">
    <property type="term" value="P:porphyrin-containing compound biosynthetic process"/>
    <property type="evidence" value="ECO:0007669"/>
    <property type="project" value="InterPro"/>
</dbReference>
<name>A0A0D3JYB6_EMIH1</name>
<sequence>MPPATPRAAYVHLPFCRRRCFYCDFPISVVGSKPGAADAAAERYCALLHREIAASPSRQPGAPPLASLYFGGGTPSLTPPPLLAGLVDGLRDAYGLADGCEVTLEMDPGTFDVARLRAFLEAGVTRVSLGVQSFDDKLLTSAGRSHDAAEARAAVEILMQAQSSAGGLPGEDLASWRRSLNAAATTGAQHISVYDLQVEPRTAYGRWAEAGTLKALPDEALAAEMYREASAVLRARAAAAGRGQRAHGLQRYEVSSFGREGHRSQHNSAYWRNEPFFAFGLGATSHLDGVRLARPRRMDAYEAFVRRLEGAEGAGRQHRAAGGQRLTTRGSGGAAASAAGDRGFAAAQAELGVREEGVEAMTTLIMLQLRTTRGLLPAELTPRFGETLAAAAEGACRDAAAELPAEWWVMEAEEASGGGDSGAEAAPRCRRFALRDPEGLLFSNDAISTVFARLDERLERDDVGGGGLGGCEAGS</sequence>
<feature type="region of interest" description="Disordered" evidence="5">
    <location>
        <begin position="312"/>
        <end position="337"/>
    </location>
</feature>
<proteinExistence type="inferred from homology"/>
<dbReference type="SFLD" id="SFLDF00562">
    <property type="entry name" value="HemN-like__clustered_with_heat"/>
    <property type="match status" value="1"/>
</dbReference>
<dbReference type="KEGG" id="ehx:EMIHUDRAFT_99973"/>
<dbReference type="PaxDb" id="2903-EOD28501"/>
<evidence type="ECO:0000256" key="1">
    <source>
        <dbReference type="ARBA" id="ARBA00006100"/>
    </source>
</evidence>
<dbReference type="STRING" id="2903.R1F016"/>
<dbReference type="EnsemblProtists" id="EOD28501">
    <property type="protein sequence ID" value="EOD28501"/>
    <property type="gene ID" value="EMIHUDRAFT_99973"/>
</dbReference>
<dbReference type="InterPro" id="IPR004559">
    <property type="entry name" value="HemW-like"/>
</dbReference>
<protein>
    <recommendedName>
        <fullName evidence="2">Radical S-adenosyl methionine domain-containing protein 1, mitochondrial</fullName>
    </recommendedName>
    <alternativeName>
        <fullName evidence="3">Putative heme chaperone</fullName>
    </alternativeName>
</protein>
<comment type="similarity">
    <text evidence="1">Belongs to the anaerobic coproporphyrinogen-III oxidase family. HemW subfamily.</text>
</comment>
<dbReference type="SMART" id="SM00729">
    <property type="entry name" value="Elp3"/>
    <property type="match status" value="1"/>
</dbReference>
<comment type="function">
    <text evidence="4">May be a heme chaperone, appears to bind heme. Homologous bacterial proteins do not have oxygen-independent coproporphyrinogen-III oxidase activity. Binds 1 [4Fe-4S] cluster. The cluster is coordinated with 3 cysteines and an exchangeable S-adenosyl-L-methionine.</text>
</comment>
<dbReference type="GO" id="GO:0051539">
    <property type="term" value="F:4 iron, 4 sulfur cluster binding"/>
    <property type="evidence" value="ECO:0007669"/>
    <property type="project" value="InterPro"/>
</dbReference>
<evidence type="ECO:0000313" key="7">
    <source>
        <dbReference type="EnsemblProtists" id="EOD28501"/>
    </source>
</evidence>
<dbReference type="InterPro" id="IPR058240">
    <property type="entry name" value="rSAM_sf"/>
</dbReference>
<dbReference type="InterPro" id="IPR034505">
    <property type="entry name" value="Coproporphyrinogen-III_oxidase"/>
</dbReference>
<evidence type="ECO:0000313" key="8">
    <source>
        <dbReference type="Proteomes" id="UP000013827"/>
    </source>
</evidence>